<dbReference type="GO" id="GO:0003723">
    <property type="term" value="F:RNA binding"/>
    <property type="evidence" value="ECO:0007669"/>
    <property type="project" value="UniProtKB-UniRule"/>
</dbReference>
<dbReference type="PROSITE" id="PS51192">
    <property type="entry name" value="HELICASE_ATP_BIND_1"/>
    <property type="match status" value="1"/>
</dbReference>
<evidence type="ECO:0000256" key="3">
    <source>
        <dbReference type="ARBA" id="ARBA00022840"/>
    </source>
</evidence>
<dbReference type="SUPFAM" id="SSF52540">
    <property type="entry name" value="P-loop containing nucleoside triphosphate hydrolases"/>
    <property type="match status" value="2"/>
</dbReference>
<dbReference type="eggNOG" id="KOG0342">
    <property type="taxonomic scope" value="Eukaryota"/>
</dbReference>
<evidence type="ECO:0000313" key="8">
    <source>
        <dbReference type="Proteomes" id="UP000054988"/>
    </source>
</evidence>
<comment type="caution">
    <text evidence="7">The sequence shown here is derived from an EMBL/GenBank/DDBJ whole genome shotgun (WGS) entry which is preliminary data.</text>
</comment>
<organism evidence="7 8">
    <name type="scientific">Moniliophthora roreri</name>
    <name type="common">Frosty pod rot fungus</name>
    <name type="synonym">Monilia roreri</name>
    <dbReference type="NCBI Taxonomy" id="221103"/>
    <lineage>
        <taxon>Eukaryota</taxon>
        <taxon>Fungi</taxon>
        <taxon>Dikarya</taxon>
        <taxon>Basidiomycota</taxon>
        <taxon>Agaricomycotina</taxon>
        <taxon>Agaricomycetes</taxon>
        <taxon>Agaricomycetidae</taxon>
        <taxon>Agaricales</taxon>
        <taxon>Marasmiineae</taxon>
        <taxon>Marasmiaceae</taxon>
        <taxon>Moniliophthora</taxon>
    </lineage>
</organism>
<comment type="function">
    <text evidence="4">RNA helicase.</text>
</comment>
<proteinExistence type="inferred from homology"/>
<feature type="region of interest" description="Disordered" evidence="5">
    <location>
        <begin position="690"/>
        <end position="710"/>
    </location>
</feature>
<dbReference type="GO" id="GO:0005524">
    <property type="term" value="F:ATP binding"/>
    <property type="evidence" value="ECO:0007669"/>
    <property type="project" value="UniProtKB-UniRule"/>
</dbReference>
<evidence type="ECO:0000256" key="4">
    <source>
        <dbReference type="RuleBase" id="RU365068"/>
    </source>
</evidence>
<dbReference type="EC" id="3.6.4.13" evidence="4"/>
<evidence type="ECO:0000259" key="6">
    <source>
        <dbReference type="PROSITE" id="PS51192"/>
    </source>
</evidence>
<evidence type="ECO:0000313" key="7">
    <source>
        <dbReference type="EMBL" id="KTB41842.1"/>
    </source>
</evidence>
<protein>
    <recommendedName>
        <fullName evidence="4">ATP-dependent RNA helicase</fullName>
        <ecNumber evidence="4">3.6.4.13</ecNumber>
    </recommendedName>
</protein>
<dbReference type="Gene3D" id="3.40.50.300">
    <property type="entry name" value="P-loop containing nucleotide triphosphate hydrolases"/>
    <property type="match status" value="1"/>
</dbReference>
<accession>A0A0W0FZX8</accession>
<feature type="region of interest" description="Disordered" evidence="5">
    <location>
        <begin position="25"/>
        <end position="74"/>
    </location>
</feature>
<gene>
    <name evidence="7" type="ORF">WG66_5634</name>
</gene>
<dbReference type="GO" id="GO:0003724">
    <property type="term" value="F:RNA helicase activity"/>
    <property type="evidence" value="ECO:0007669"/>
    <property type="project" value="UniProtKB-EC"/>
</dbReference>
<evidence type="ECO:0000256" key="1">
    <source>
        <dbReference type="ARBA" id="ARBA00022741"/>
    </source>
</evidence>
<feature type="domain" description="Helicase ATP-binding" evidence="6">
    <location>
        <begin position="118"/>
        <end position="318"/>
    </location>
</feature>
<dbReference type="Pfam" id="PF00270">
    <property type="entry name" value="DEAD"/>
    <property type="match status" value="1"/>
</dbReference>
<dbReference type="AlphaFoldDB" id="A0A0W0FZX8"/>
<comment type="domain">
    <text evidence="4">The Q motif is unique to and characteristic of the DEAD box family of RNA helicases and controls ATP binding and hydrolysis.</text>
</comment>
<evidence type="ECO:0000256" key="5">
    <source>
        <dbReference type="SAM" id="MobiDB-lite"/>
    </source>
</evidence>
<sequence>MLPPLAVRGIQSGWRRTTRKYTTIFKPTQHKARPTQELRRTPSSSQNPRNPRKSFQKHPEKKAEKSGRPILPSIKDWLSPGTAQAITDGRKARWTARWDLRDKFLSLITQITQSPVANGSAHQHCGIFVQVPMTPLNKQAIFAPAIEARLKSIEAAGTEAGAEGAGEPSAGDTFAHKVVGSLILTPSSTSALEVRDDLTRFNVHHPDLKVHLFVGGENKKTQLRTFMTGRKDFVVANTGRLLDVLSSQPELVHVLSSTRQIIIHEADKMVEEGLRDQISTVLSVLAPNPERRTFIFSETVTPGLRVMSKRVLGPEPTYLDCQTENVNLSPPEMALKHIPVHHTTLPTAEYQIPHIFRLIAHDQLVQPRASKIVLRLPTTKLAQLFSTLISHFAKSILPAGQNTNVYEYHDLCTEEKRKQIAEQFAEDKSGASILIAGTNLEMLNTRKFPGTTRVIHVGIPSGRLTWDVITLPPRDSENPRVDLVLLPWEIGYLSWQLTEIGMKPLTISELKFELAGLAQSFDESRTEIKGSEDFFQHPFTPLLEKYDSVQEAFAPKLDSEAIIETCKSMLGYYIPKNPELRVSNQIVVEGCKIWTVDAMGLAKIPHIDHSFLERMGISDHRTKHFGKEARIERAVDPKTPHWVGRGRVKKHRERMLTWIAKEYATTRIDDEETFEYRGVRYDRKPVQKRMNDLKKAGADEEAFESVSRRQ</sequence>
<evidence type="ECO:0000256" key="2">
    <source>
        <dbReference type="ARBA" id="ARBA00022801"/>
    </source>
</evidence>
<dbReference type="PANTHER" id="PTHR24031">
    <property type="entry name" value="RNA HELICASE"/>
    <property type="match status" value="1"/>
</dbReference>
<dbReference type="GO" id="GO:0016787">
    <property type="term" value="F:hydrolase activity"/>
    <property type="evidence" value="ECO:0007669"/>
    <property type="project" value="UniProtKB-KW"/>
</dbReference>
<keyword evidence="1 4" id="KW-0547">Nucleotide-binding</keyword>
<keyword evidence="2 4" id="KW-0378">Hydrolase</keyword>
<keyword evidence="3 4" id="KW-0067">ATP-binding</keyword>
<dbReference type="InterPro" id="IPR027417">
    <property type="entry name" value="P-loop_NTPase"/>
</dbReference>
<comment type="catalytic activity">
    <reaction evidence="4">
        <text>ATP + H2O = ADP + phosphate + H(+)</text>
        <dbReference type="Rhea" id="RHEA:13065"/>
        <dbReference type="ChEBI" id="CHEBI:15377"/>
        <dbReference type="ChEBI" id="CHEBI:15378"/>
        <dbReference type="ChEBI" id="CHEBI:30616"/>
        <dbReference type="ChEBI" id="CHEBI:43474"/>
        <dbReference type="ChEBI" id="CHEBI:456216"/>
        <dbReference type="EC" id="3.6.4.13"/>
    </reaction>
</comment>
<name>A0A0W0FZX8_MONRR</name>
<keyword evidence="4" id="KW-0694">RNA-binding</keyword>
<comment type="similarity">
    <text evidence="4">Belongs to the DEAD box helicase family.</text>
</comment>
<dbReference type="InterPro" id="IPR014001">
    <property type="entry name" value="Helicase_ATP-bd"/>
</dbReference>
<reference evidence="7 8" key="1">
    <citation type="submission" date="2015-12" db="EMBL/GenBank/DDBJ databases">
        <title>Draft genome sequence of Moniliophthora roreri, the causal agent of frosty pod rot of cacao.</title>
        <authorList>
            <person name="Aime M.C."/>
            <person name="Diaz-Valderrama J.R."/>
            <person name="Kijpornyongpan T."/>
            <person name="Phillips-Mora W."/>
        </authorList>
    </citation>
    <scope>NUCLEOTIDE SEQUENCE [LARGE SCALE GENOMIC DNA]</scope>
    <source>
        <strain evidence="7 8">MCA 2952</strain>
    </source>
</reference>
<dbReference type="EMBL" id="LATX01001424">
    <property type="protein sequence ID" value="KTB41842.1"/>
    <property type="molecule type" value="Genomic_DNA"/>
</dbReference>
<keyword evidence="4" id="KW-0347">Helicase</keyword>
<dbReference type="SMART" id="SM00487">
    <property type="entry name" value="DEXDc"/>
    <property type="match status" value="1"/>
</dbReference>
<feature type="compositionally biased region" description="Basic and acidic residues" evidence="5">
    <location>
        <begin position="57"/>
        <end position="67"/>
    </location>
</feature>
<dbReference type="Proteomes" id="UP000054988">
    <property type="component" value="Unassembled WGS sequence"/>
</dbReference>
<dbReference type="InterPro" id="IPR011545">
    <property type="entry name" value="DEAD/DEAH_box_helicase_dom"/>
</dbReference>